<dbReference type="Gene3D" id="2.60.120.760">
    <property type="match status" value="1"/>
</dbReference>
<dbReference type="EMBL" id="FOVO01000016">
    <property type="protein sequence ID" value="SFN70958.1"/>
    <property type="molecule type" value="Genomic_DNA"/>
</dbReference>
<dbReference type="AlphaFoldDB" id="A0A1I5B8A8"/>
<dbReference type="Proteomes" id="UP000199011">
    <property type="component" value="Unassembled WGS sequence"/>
</dbReference>
<evidence type="ECO:0000259" key="1">
    <source>
        <dbReference type="Pfam" id="PF21592"/>
    </source>
</evidence>
<dbReference type="Pfam" id="PF21592">
    <property type="entry name" value="Bc2l-C_N"/>
    <property type="match status" value="1"/>
</dbReference>
<feature type="domain" description="Bc2l-C N-terminal" evidence="1">
    <location>
        <begin position="12"/>
        <end position="132"/>
    </location>
</feature>
<name>A0A1I5B8A8_9GAMM</name>
<evidence type="ECO:0000313" key="3">
    <source>
        <dbReference type="Proteomes" id="UP000199011"/>
    </source>
</evidence>
<organism evidence="2 3">
    <name type="scientific">Xenorhabdus japonica</name>
    <dbReference type="NCBI Taxonomy" id="53341"/>
    <lineage>
        <taxon>Bacteria</taxon>
        <taxon>Pseudomonadati</taxon>
        <taxon>Pseudomonadota</taxon>
        <taxon>Gammaproteobacteria</taxon>
        <taxon>Enterobacterales</taxon>
        <taxon>Morganellaceae</taxon>
        <taxon>Xenorhabdus</taxon>
    </lineage>
</organism>
<proteinExistence type="predicted"/>
<keyword evidence="3" id="KW-1185">Reference proteome</keyword>
<dbReference type="OrthoDB" id="8232269at2"/>
<accession>A0A1I5B8A8</accession>
<gene>
    <name evidence="2" type="ORF">SAMN05421579_11650</name>
</gene>
<dbReference type="RefSeq" id="WP_092519307.1">
    <property type="nucleotide sequence ID" value="NZ_CAWRAH010000031.1"/>
</dbReference>
<dbReference type="STRING" id="53341.SAMN05421579_11650"/>
<reference evidence="3" key="1">
    <citation type="submission" date="2016-10" db="EMBL/GenBank/DDBJ databases">
        <authorList>
            <person name="Varghese N."/>
            <person name="Submissions S."/>
        </authorList>
    </citation>
    <scope>NUCLEOTIDE SEQUENCE [LARGE SCALE GENOMIC DNA]</scope>
    <source>
        <strain evidence="3">DSM 16522</strain>
    </source>
</reference>
<dbReference type="InterPro" id="IPR048921">
    <property type="entry name" value="Bc2l-C_N"/>
</dbReference>
<protein>
    <recommendedName>
        <fullName evidence="1">Bc2l-C N-terminal domain-containing protein</fullName>
    </recommendedName>
</protein>
<evidence type="ECO:0000313" key="2">
    <source>
        <dbReference type="EMBL" id="SFN70958.1"/>
    </source>
</evidence>
<sequence>MAIVFSSIDPHSNPLQTSSQNYVDIPGLTLDVSKYSNSPGLTALITLNIPTPYASGNNYPGGNFIIITNQGEQLAFGGFTYSNKTPESYGRMPFTLITSCSLASNISTIRAQWNNVRGSTVHIDSYASISAVIQCGHLV</sequence>